<sequence length="167" mass="18711">MALFHYEKQAHDSLRFLTFIGIGKTLTVCDSVTTSSSCIELAVENANYCINSIYNALWRGAETWQKEGLNGRNRVITRRFKCRSSPCTLNSCRLPPGVLIRRIMLYCDIEWCTLNSRRFRPGVLIKLSLNSIVPEPTIINRASPDRKPTGEITLPTGFSVKKVASGG</sequence>
<dbReference type="AlphaFoldDB" id="A0A9D4NAV1"/>
<accession>A0A9D4NAV1</accession>
<dbReference type="Proteomes" id="UP000828390">
    <property type="component" value="Unassembled WGS sequence"/>
</dbReference>
<organism evidence="1 2">
    <name type="scientific">Dreissena polymorpha</name>
    <name type="common">Zebra mussel</name>
    <name type="synonym">Mytilus polymorpha</name>
    <dbReference type="NCBI Taxonomy" id="45954"/>
    <lineage>
        <taxon>Eukaryota</taxon>
        <taxon>Metazoa</taxon>
        <taxon>Spiralia</taxon>
        <taxon>Lophotrochozoa</taxon>
        <taxon>Mollusca</taxon>
        <taxon>Bivalvia</taxon>
        <taxon>Autobranchia</taxon>
        <taxon>Heteroconchia</taxon>
        <taxon>Euheterodonta</taxon>
        <taxon>Imparidentia</taxon>
        <taxon>Neoheterodontei</taxon>
        <taxon>Myida</taxon>
        <taxon>Dreissenoidea</taxon>
        <taxon>Dreissenidae</taxon>
        <taxon>Dreissena</taxon>
    </lineage>
</organism>
<evidence type="ECO:0000313" key="1">
    <source>
        <dbReference type="EMBL" id="KAH3890995.1"/>
    </source>
</evidence>
<proteinExistence type="predicted"/>
<reference evidence="1" key="1">
    <citation type="journal article" date="2019" name="bioRxiv">
        <title>The Genome of the Zebra Mussel, Dreissena polymorpha: A Resource for Invasive Species Research.</title>
        <authorList>
            <person name="McCartney M.A."/>
            <person name="Auch B."/>
            <person name="Kono T."/>
            <person name="Mallez S."/>
            <person name="Zhang Y."/>
            <person name="Obille A."/>
            <person name="Becker A."/>
            <person name="Abrahante J.E."/>
            <person name="Garbe J."/>
            <person name="Badalamenti J.P."/>
            <person name="Herman A."/>
            <person name="Mangelson H."/>
            <person name="Liachko I."/>
            <person name="Sullivan S."/>
            <person name="Sone E.D."/>
            <person name="Koren S."/>
            <person name="Silverstein K.A.T."/>
            <person name="Beckman K.B."/>
            <person name="Gohl D.M."/>
        </authorList>
    </citation>
    <scope>NUCLEOTIDE SEQUENCE</scope>
    <source>
        <strain evidence="1">Duluth1</strain>
        <tissue evidence="1">Whole animal</tissue>
    </source>
</reference>
<evidence type="ECO:0000313" key="2">
    <source>
        <dbReference type="Proteomes" id="UP000828390"/>
    </source>
</evidence>
<comment type="caution">
    <text evidence="1">The sequence shown here is derived from an EMBL/GenBank/DDBJ whole genome shotgun (WGS) entry which is preliminary data.</text>
</comment>
<protein>
    <submittedName>
        <fullName evidence="1">Uncharacterized protein</fullName>
    </submittedName>
</protein>
<gene>
    <name evidence="1" type="ORF">DPMN_015086</name>
</gene>
<reference evidence="1" key="2">
    <citation type="submission" date="2020-11" db="EMBL/GenBank/DDBJ databases">
        <authorList>
            <person name="McCartney M.A."/>
            <person name="Auch B."/>
            <person name="Kono T."/>
            <person name="Mallez S."/>
            <person name="Becker A."/>
            <person name="Gohl D.M."/>
            <person name="Silverstein K.A.T."/>
            <person name="Koren S."/>
            <person name="Bechman K.B."/>
            <person name="Herman A."/>
            <person name="Abrahante J.E."/>
            <person name="Garbe J."/>
        </authorList>
    </citation>
    <scope>NUCLEOTIDE SEQUENCE</scope>
    <source>
        <strain evidence="1">Duluth1</strain>
        <tissue evidence="1">Whole animal</tissue>
    </source>
</reference>
<keyword evidence="2" id="KW-1185">Reference proteome</keyword>
<name>A0A9D4NAV1_DREPO</name>
<dbReference type="EMBL" id="JAIWYP010000001">
    <property type="protein sequence ID" value="KAH3890995.1"/>
    <property type="molecule type" value="Genomic_DNA"/>
</dbReference>